<keyword evidence="1" id="KW-1133">Transmembrane helix</keyword>
<evidence type="ECO:0000313" key="2">
    <source>
        <dbReference type="EMBL" id="CAI9918774.1"/>
    </source>
</evidence>
<feature type="transmembrane region" description="Helical" evidence="1">
    <location>
        <begin position="43"/>
        <end position="62"/>
    </location>
</feature>
<reference evidence="3 4" key="2">
    <citation type="submission" date="2024-07" db="EMBL/GenBank/DDBJ databases">
        <authorList>
            <person name="Akdeniz Z."/>
        </authorList>
    </citation>
    <scope>NUCLEOTIDE SEQUENCE [LARGE SCALE GENOMIC DNA]</scope>
</reference>
<name>A0AA86THK3_9EUKA</name>
<organism evidence="2">
    <name type="scientific">Hexamita inflata</name>
    <dbReference type="NCBI Taxonomy" id="28002"/>
    <lineage>
        <taxon>Eukaryota</taxon>
        <taxon>Metamonada</taxon>
        <taxon>Diplomonadida</taxon>
        <taxon>Hexamitidae</taxon>
        <taxon>Hexamitinae</taxon>
        <taxon>Hexamita</taxon>
    </lineage>
</organism>
<dbReference type="AlphaFoldDB" id="A0AA86THK3"/>
<evidence type="ECO:0000256" key="1">
    <source>
        <dbReference type="SAM" id="Phobius"/>
    </source>
</evidence>
<reference evidence="2" key="1">
    <citation type="submission" date="2023-06" db="EMBL/GenBank/DDBJ databases">
        <authorList>
            <person name="Kurt Z."/>
        </authorList>
    </citation>
    <scope>NUCLEOTIDE SEQUENCE</scope>
</reference>
<keyword evidence="4" id="KW-1185">Reference proteome</keyword>
<gene>
    <name evidence="3" type="ORF">HINF_LOCUS50851</name>
    <name evidence="2" type="ORF">HINF_LOCUS6419</name>
</gene>
<accession>A0AA86THK3</accession>
<evidence type="ECO:0000313" key="3">
    <source>
        <dbReference type="EMBL" id="CAL6063388.1"/>
    </source>
</evidence>
<keyword evidence="1" id="KW-0472">Membrane</keyword>
<dbReference type="EMBL" id="CAXDID020000245">
    <property type="protein sequence ID" value="CAL6063388.1"/>
    <property type="molecule type" value="Genomic_DNA"/>
</dbReference>
<sequence>MTNCSLPTYNFIWLYISSATQFYHNSQKLSMQIAQNQTFDVQLSILIVFMNDFYLLAVSIILQNLHDQCVFLLKMEPKLQGVGFQQFYHFRIAFWQTARFQMLTFSFQNVNVLKQYWIHIIIRCGVLIESM</sequence>
<protein>
    <submittedName>
        <fullName evidence="3">Hypothetical_protein</fullName>
    </submittedName>
</protein>
<proteinExistence type="predicted"/>
<comment type="caution">
    <text evidence="2">The sequence shown here is derived from an EMBL/GenBank/DDBJ whole genome shotgun (WGS) entry which is preliminary data.</text>
</comment>
<evidence type="ECO:0000313" key="4">
    <source>
        <dbReference type="Proteomes" id="UP001642409"/>
    </source>
</evidence>
<dbReference type="EMBL" id="CATOUU010000166">
    <property type="protein sequence ID" value="CAI9918774.1"/>
    <property type="molecule type" value="Genomic_DNA"/>
</dbReference>
<keyword evidence="1" id="KW-0812">Transmembrane</keyword>
<dbReference type="Proteomes" id="UP001642409">
    <property type="component" value="Unassembled WGS sequence"/>
</dbReference>